<feature type="region of interest" description="Disordered" evidence="1">
    <location>
        <begin position="241"/>
        <end position="266"/>
    </location>
</feature>
<feature type="compositionally biased region" description="Basic and acidic residues" evidence="1">
    <location>
        <begin position="182"/>
        <end position="195"/>
    </location>
</feature>
<feature type="transmembrane region" description="Helical" evidence="2">
    <location>
        <begin position="143"/>
        <end position="162"/>
    </location>
</feature>
<keyword evidence="2" id="KW-0472">Membrane</keyword>
<evidence type="ECO:0000256" key="2">
    <source>
        <dbReference type="SAM" id="Phobius"/>
    </source>
</evidence>
<dbReference type="EMBL" id="BONH01000040">
    <property type="protein sequence ID" value="GIG01563.1"/>
    <property type="molecule type" value="Genomic_DNA"/>
</dbReference>
<comment type="caution">
    <text evidence="3">The sequence shown here is derived from an EMBL/GenBank/DDBJ whole genome shotgun (WGS) entry which is preliminary data.</text>
</comment>
<organism evidence="3 4">
    <name type="scientific">Catellatospora citrea</name>
    <dbReference type="NCBI Taxonomy" id="53366"/>
    <lineage>
        <taxon>Bacteria</taxon>
        <taxon>Bacillati</taxon>
        <taxon>Actinomycetota</taxon>
        <taxon>Actinomycetes</taxon>
        <taxon>Micromonosporales</taxon>
        <taxon>Micromonosporaceae</taxon>
        <taxon>Catellatospora</taxon>
    </lineage>
</organism>
<evidence type="ECO:0000313" key="3">
    <source>
        <dbReference type="EMBL" id="GIG01563.1"/>
    </source>
</evidence>
<feature type="compositionally biased region" description="Basic and acidic residues" evidence="1">
    <location>
        <begin position="1"/>
        <end position="11"/>
    </location>
</feature>
<feature type="region of interest" description="Disordered" evidence="1">
    <location>
        <begin position="169"/>
        <end position="215"/>
    </location>
</feature>
<protein>
    <submittedName>
        <fullName evidence="3">Uncharacterized protein</fullName>
    </submittedName>
</protein>
<name>A0A8J3P2M7_9ACTN</name>
<dbReference type="AlphaFoldDB" id="A0A8J3P2M7"/>
<evidence type="ECO:0000313" key="4">
    <source>
        <dbReference type="Proteomes" id="UP000659904"/>
    </source>
</evidence>
<feature type="region of interest" description="Disordered" evidence="1">
    <location>
        <begin position="1"/>
        <end position="41"/>
    </location>
</feature>
<evidence type="ECO:0000256" key="1">
    <source>
        <dbReference type="SAM" id="MobiDB-lite"/>
    </source>
</evidence>
<reference evidence="3 4" key="1">
    <citation type="submission" date="2021-01" db="EMBL/GenBank/DDBJ databases">
        <title>Whole genome shotgun sequence of Catellatospora citrea NBRC 14495.</title>
        <authorList>
            <person name="Komaki H."/>
            <person name="Tamura T."/>
        </authorList>
    </citation>
    <scope>NUCLEOTIDE SEQUENCE [LARGE SCALE GENOMIC DNA]</scope>
    <source>
        <strain evidence="3 4">NBRC 14495</strain>
    </source>
</reference>
<keyword evidence="4" id="KW-1185">Reference proteome</keyword>
<sequence>MNGARFRHDGAPCDTTARARGRPERLSVRRGGAGQEGGGKMLGFHKKTRAQLMREEMGQSWDHFLQAATHAAGGVGASFGPTTGRMRRVTSRGMDTTVSALAPLAAAYREGATDAMHASKKANAKARKHKKGGHVSRSGNTGMLIGLLAAGAAVGIAGALVMKRRRQQQWSEYDPSQALESMRAETKSMTDKTAGKADSVIGKATHHTSKAMDKTADKLHEAASSLKGGGRDTMKAKIGDAAEAANDATDSFASKYSSTGSKNSRM</sequence>
<gene>
    <name evidence="3" type="ORF">Cci01nite_66560</name>
</gene>
<feature type="compositionally biased region" description="Gly residues" evidence="1">
    <location>
        <begin position="31"/>
        <end position="41"/>
    </location>
</feature>
<proteinExistence type="predicted"/>
<feature type="compositionally biased region" description="Polar residues" evidence="1">
    <location>
        <begin position="248"/>
        <end position="266"/>
    </location>
</feature>
<keyword evidence="2" id="KW-1133">Transmembrane helix</keyword>
<keyword evidence="2" id="KW-0812">Transmembrane</keyword>
<dbReference type="Proteomes" id="UP000659904">
    <property type="component" value="Unassembled WGS sequence"/>
</dbReference>
<accession>A0A8J3P2M7</accession>